<proteinExistence type="predicted"/>
<organism evidence="2 3">
    <name type="scientific">Ambispora gerdemannii</name>
    <dbReference type="NCBI Taxonomy" id="144530"/>
    <lineage>
        <taxon>Eukaryota</taxon>
        <taxon>Fungi</taxon>
        <taxon>Fungi incertae sedis</taxon>
        <taxon>Mucoromycota</taxon>
        <taxon>Glomeromycotina</taxon>
        <taxon>Glomeromycetes</taxon>
        <taxon>Archaeosporales</taxon>
        <taxon>Ambisporaceae</taxon>
        <taxon>Ambispora</taxon>
    </lineage>
</organism>
<gene>
    <name evidence="2" type="ORF">AGERDE_LOCUS11630</name>
</gene>
<feature type="compositionally biased region" description="Basic and acidic residues" evidence="1">
    <location>
        <begin position="1"/>
        <end position="24"/>
    </location>
</feature>
<sequence>MCNQCAEREKQNRLDKQLKAKSQDNENTLSLPLNDDMPIDADNSESSDDELLYEVCDLEELVTINFRDSEEEDDKVEFSIMIKIKSELVNKEILSPELDYDEAEKFQIMPISETSSSHSASALISEHYEVIESRKAELMSDMKTFETLVKIINNDIENDKLYETYKIFRQPLVDETTACNEALNARR</sequence>
<comment type="caution">
    <text evidence="2">The sequence shown here is derived from an EMBL/GenBank/DDBJ whole genome shotgun (WGS) entry which is preliminary data.</text>
</comment>
<evidence type="ECO:0000256" key="1">
    <source>
        <dbReference type="SAM" id="MobiDB-lite"/>
    </source>
</evidence>
<evidence type="ECO:0000313" key="2">
    <source>
        <dbReference type="EMBL" id="CAG8656685.1"/>
    </source>
</evidence>
<dbReference type="AlphaFoldDB" id="A0A9N9H9A5"/>
<name>A0A9N9H9A5_9GLOM</name>
<dbReference type="Proteomes" id="UP000789831">
    <property type="component" value="Unassembled WGS sequence"/>
</dbReference>
<protein>
    <submittedName>
        <fullName evidence="2">8329_t:CDS:1</fullName>
    </submittedName>
</protein>
<reference evidence="2" key="1">
    <citation type="submission" date="2021-06" db="EMBL/GenBank/DDBJ databases">
        <authorList>
            <person name="Kallberg Y."/>
            <person name="Tangrot J."/>
            <person name="Rosling A."/>
        </authorList>
    </citation>
    <scope>NUCLEOTIDE SEQUENCE</scope>
    <source>
        <strain evidence="2">MT106</strain>
    </source>
</reference>
<feature type="compositionally biased region" description="Acidic residues" evidence="1">
    <location>
        <begin position="37"/>
        <end position="47"/>
    </location>
</feature>
<keyword evidence="3" id="KW-1185">Reference proteome</keyword>
<dbReference type="EMBL" id="CAJVPL010005301">
    <property type="protein sequence ID" value="CAG8656685.1"/>
    <property type="molecule type" value="Genomic_DNA"/>
</dbReference>
<dbReference type="OrthoDB" id="2421639at2759"/>
<accession>A0A9N9H9A5</accession>
<feature type="region of interest" description="Disordered" evidence="1">
    <location>
        <begin position="1"/>
        <end position="47"/>
    </location>
</feature>
<evidence type="ECO:0000313" key="3">
    <source>
        <dbReference type="Proteomes" id="UP000789831"/>
    </source>
</evidence>